<proteinExistence type="predicted"/>
<keyword evidence="1" id="KW-1133">Transmembrane helix</keyword>
<keyword evidence="1" id="KW-0472">Membrane</keyword>
<feature type="transmembrane region" description="Helical" evidence="1">
    <location>
        <begin position="102"/>
        <end position="122"/>
    </location>
</feature>
<evidence type="ECO:0000313" key="2">
    <source>
        <dbReference type="EMBL" id="TGY92794.1"/>
    </source>
</evidence>
<reference evidence="2 3" key="1">
    <citation type="journal article" date="2013" name="Int. J. Syst. Evol. Microbiol.">
        <title>Marinicauda pacifica gen. nov., sp. nov., a prosthecate alphaproteobacterium of the family Hyphomonadaceae isolated from deep seawater.</title>
        <authorList>
            <person name="Zhang X.Y."/>
            <person name="Li G.W."/>
            <person name="Wang C.S."/>
            <person name="Zhang Y.J."/>
            <person name="Xu X.W."/>
            <person name="Li H."/>
            <person name="Liu A."/>
            <person name="Liu C."/>
            <person name="Xie B.B."/>
            <person name="Qin Q.L."/>
            <person name="Xu Z."/>
            <person name="Chen X.L."/>
            <person name="Zhou B.C."/>
            <person name="Zhang Y.Z."/>
        </authorList>
    </citation>
    <scope>NUCLEOTIDE SEQUENCE [LARGE SCALE GENOMIC DNA]</scope>
    <source>
        <strain evidence="2 3">P-1 km-3</strain>
    </source>
</reference>
<evidence type="ECO:0000256" key="1">
    <source>
        <dbReference type="SAM" id="Phobius"/>
    </source>
</evidence>
<protein>
    <submittedName>
        <fullName evidence="2">DUF3429 domain-containing protein</fullName>
    </submittedName>
</protein>
<feature type="transmembrane region" description="Helical" evidence="1">
    <location>
        <begin position="72"/>
        <end position="90"/>
    </location>
</feature>
<organism evidence="2 3">
    <name type="scientific">Marinicauda pacifica</name>
    <dbReference type="NCBI Taxonomy" id="1133559"/>
    <lineage>
        <taxon>Bacteria</taxon>
        <taxon>Pseudomonadati</taxon>
        <taxon>Pseudomonadota</taxon>
        <taxon>Alphaproteobacteria</taxon>
        <taxon>Maricaulales</taxon>
        <taxon>Maricaulaceae</taxon>
        <taxon>Marinicauda</taxon>
    </lineage>
</organism>
<gene>
    <name evidence="2" type="ORF">E5162_06885</name>
</gene>
<dbReference type="PANTHER" id="PTHR15887:SF1">
    <property type="entry name" value="TRANSMEMBRANE PROTEIN 69"/>
    <property type="match status" value="1"/>
</dbReference>
<dbReference type="InterPro" id="IPR021836">
    <property type="entry name" value="DUF3429"/>
</dbReference>
<sequence>MVWWLSSWPSSADGAQPRFSDAARQGTLIMSTLKDAPASAIILGFGGLIPFVGGAIALALGGPLALQAAVGLPVYAAVILSFLAGSRWGGELVLHGDDPRPGILILAIALSLSGWLAVIIQVWNGPNLPFNGELAGWVLLMAGFLVQYLWDRSAIRGATFPGWYDPLRLILTVGAVLSLFAAAWIRTGFAF</sequence>
<evidence type="ECO:0000313" key="3">
    <source>
        <dbReference type="Proteomes" id="UP000305451"/>
    </source>
</evidence>
<accession>A0A4S2HA56</accession>
<keyword evidence="3" id="KW-1185">Reference proteome</keyword>
<feature type="transmembrane region" description="Helical" evidence="1">
    <location>
        <begin position="134"/>
        <end position="150"/>
    </location>
</feature>
<feature type="transmembrane region" description="Helical" evidence="1">
    <location>
        <begin position="170"/>
        <end position="189"/>
    </location>
</feature>
<name>A0A4S2HA56_9PROT</name>
<comment type="caution">
    <text evidence="2">The sequence shown here is derived from an EMBL/GenBank/DDBJ whole genome shotgun (WGS) entry which is preliminary data.</text>
</comment>
<dbReference type="Pfam" id="PF11911">
    <property type="entry name" value="DUF3429"/>
    <property type="match status" value="1"/>
</dbReference>
<keyword evidence="1" id="KW-0812">Transmembrane</keyword>
<dbReference type="EMBL" id="SRXV01000002">
    <property type="protein sequence ID" value="TGY92794.1"/>
    <property type="molecule type" value="Genomic_DNA"/>
</dbReference>
<feature type="transmembrane region" description="Helical" evidence="1">
    <location>
        <begin position="38"/>
        <end position="60"/>
    </location>
</feature>
<dbReference type="PANTHER" id="PTHR15887">
    <property type="entry name" value="TRANSMEMBRANE PROTEIN 69"/>
    <property type="match status" value="1"/>
</dbReference>
<dbReference type="Proteomes" id="UP000305451">
    <property type="component" value="Unassembled WGS sequence"/>
</dbReference>
<dbReference type="AlphaFoldDB" id="A0A4S2HA56"/>